<protein>
    <recommendedName>
        <fullName evidence="3">Zn(2)-C6 fungal-type domain-containing protein</fullName>
    </recommendedName>
</protein>
<feature type="region of interest" description="Disordered" evidence="2">
    <location>
        <begin position="91"/>
        <end position="110"/>
    </location>
</feature>
<evidence type="ECO:0000259" key="3">
    <source>
        <dbReference type="PROSITE" id="PS50048"/>
    </source>
</evidence>
<dbReference type="PROSITE" id="PS00463">
    <property type="entry name" value="ZN2_CY6_FUNGAL_1"/>
    <property type="match status" value="1"/>
</dbReference>
<dbReference type="SMART" id="SM00066">
    <property type="entry name" value="GAL4"/>
    <property type="match status" value="1"/>
</dbReference>
<feature type="domain" description="Zn(2)-C6 fungal-type" evidence="3">
    <location>
        <begin position="20"/>
        <end position="50"/>
    </location>
</feature>
<dbReference type="OrthoDB" id="4475584at2759"/>
<dbReference type="STRING" id="1042311.A0A2T3Z1Y2"/>
<dbReference type="Proteomes" id="UP000240493">
    <property type="component" value="Unassembled WGS sequence"/>
</dbReference>
<evidence type="ECO:0000256" key="1">
    <source>
        <dbReference type="ARBA" id="ARBA00023242"/>
    </source>
</evidence>
<evidence type="ECO:0000256" key="2">
    <source>
        <dbReference type="SAM" id="MobiDB-lite"/>
    </source>
</evidence>
<dbReference type="PANTHER" id="PTHR37534:SF9">
    <property type="entry name" value="ZN(II)2CYS6 TRANSCRIPTION FACTOR (EUROFUNG)"/>
    <property type="match status" value="1"/>
</dbReference>
<dbReference type="InterPro" id="IPR036864">
    <property type="entry name" value="Zn2-C6_fun-type_DNA-bd_sf"/>
</dbReference>
<keyword evidence="1" id="KW-0539">Nucleus</keyword>
<evidence type="ECO:0000313" key="5">
    <source>
        <dbReference type="Proteomes" id="UP000240493"/>
    </source>
</evidence>
<sequence>MANQDMSCPQSARKKRARTGCLRCRTRRRKCDEHKPRCQRCLDANAECVYGPRLSFLQKNAITAPDIRNPPLDGKYNDARNYSKIQFMDGDHVRQKDASTSKKSQYLIPSPLSPEGENTFICDSLSLRSDLEPIITSTHINELSSFGSGSDNTYRGDDTTVAKTRDSQIPDDLSLHHHEDTRARNMVRQGDSFEVALDVLMTLGVGDQRVDTPAHVTPNTGNLEEDNVLLPISTLDTLGGTGPLSHRVTSQLSTGRSIELLRHYRYKIAPWLDICDPKQTFGLVVPLLAMRSDLSFDALLELCRASYNIHHYHMGSTGSPMATNTNHLTYSMESCFEQSKPWEVKLWSILAATEKFLTYPPEEWEDALRKDDILPKIYVHIHESSPSNDLSVHMLWLLARLGTAAALLKESSPFLHSNILSSLLQSSSQRRSNMGHIECYAHETLALCAEVLEFSFGGQDAASNFDAEPPKPRAVRWNSIVNKLNDWYSNRPPDFNSVIELNDRKNPFPIIYFTNGSAVFANQLYHTAMMLILAHKPKTVQLEQRRTPPLSQLWHAHRICSIAINNNRCECWDPCLLASFYAAARQMTHESQHREILHGFEHIGALGWPVDRFLDQLKQEWNTSEPPAIC</sequence>
<accession>A0A2T3Z1Y2</accession>
<dbReference type="GO" id="GO:0000981">
    <property type="term" value="F:DNA-binding transcription factor activity, RNA polymerase II-specific"/>
    <property type="evidence" value="ECO:0007669"/>
    <property type="project" value="InterPro"/>
</dbReference>
<dbReference type="Gene3D" id="4.10.240.10">
    <property type="entry name" value="Zn(2)-C6 fungal-type DNA-binding domain"/>
    <property type="match status" value="1"/>
</dbReference>
<dbReference type="CDD" id="cd00067">
    <property type="entry name" value="GAL4"/>
    <property type="match status" value="1"/>
</dbReference>
<dbReference type="EMBL" id="KZ679265">
    <property type="protein sequence ID" value="PTB38813.1"/>
    <property type="molecule type" value="Genomic_DNA"/>
</dbReference>
<evidence type="ECO:0000313" key="4">
    <source>
        <dbReference type="EMBL" id="PTB38813.1"/>
    </source>
</evidence>
<dbReference type="GO" id="GO:0008270">
    <property type="term" value="F:zinc ion binding"/>
    <property type="evidence" value="ECO:0007669"/>
    <property type="project" value="InterPro"/>
</dbReference>
<dbReference type="PROSITE" id="PS50048">
    <property type="entry name" value="ZN2_CY6_FUNGAL_2"/>
    <property type="match status" value="1"/>
</dbReference>
<keyword evidence="5" id="KW-1185">Reference proteome</keyword>
<dbReference type="GO" id="GO:0005634">
    <property type="term" value="C:nucleus"/>
    <property type="evidence" value="ECO:0007669"/>
    <property type="project" value="TreeGrafter"/>
</dbReference>
<dbReference type="GO" id="GO:0045944">
    <property type="term" value="P:positive regulation of transcription by RNA polymerase II"/>
    <property type="evidence" value="ECO:0007669"/>
    <property type="project" value="TreeGrafter"/>
</dbReference>
<feature type="compositionally biased region" description="Basic and acidic residues" evidence="2">
    <location>
        <begin position="91"/>
        <end position="100"/>
    </location>
</feature>
<organism evidence="4 5">
    <name type="scientific">Trichoderma asperellum (strain ATCC 204424 / CBS 433.97 / NBRC 101777)</name>
    <dbReference type="NCBI Taxonomy" id="1042311"/>
    <lineage>
        <taxon>Eukaryota</taxon>
        <taxon>Fungi</taxon>
        <taxon>Dikarya</taxon>
        <taxon>Ascomycota</taxon>
        <taxon>Pezizomycotina</taxon>
        <taxon>Sordariomycetes</taxon>
        <taxon>Hypocreomycetidae</taxon>
        <taxon>Hypocreales</taxon>
        <taxon>Hypocreaceae</taxon>
        <taxon>Trichoderma</taxon>
    </lineage>
</organism>
<dbReference type="GO" id="GO:0000976">
    <property type="term" value="F:transcription cis-regulatory region binding"/>
    <property type="evidence" value="ECO:0007669"/>
    <property type="project" value="TreeGrafter"/>
</dbReference>
<dbReference type="SUPFAM" id="SSF57701">
    <property type="entry name" value="Zn2/Cys6 DNA-binding domain"/>
    <property type="match status" value="1"/>
</dbReference>
<reference evidence="4 5" key="1">
    <citation type="submission" date="2016-07" db="EMBL/GenBank/DDBJ databases">
        <title>Multiple horizontal gene transfer events from other fungi enriched the ability of initially mycotrophic Trichoderma (Ascomycota) to feed on dead plant biomass.</title>
        <authorList>
            <consortium name="DOE Joint Genome Institute"/>
            <person name="Aerts A."/>
            <person name="Atanasova L."/>
            <person name="Chenthamara K."/>
            <person name="Zhang J."/>
            <person name="Grujic M."/>
            <person name="Henrissat B."/>
            <person name="Kuo A."/>
            <person name="Salamov A."/>
            <person name="Lipzen A."/>
            <person name="Labutti K."/>
            <person name="Barry K."/>
            <person name="Miao Y."/>
            <person name="Rahimi M.J."/>
            <person name="Shen Q."/>
            <person name="Grigoriev I.V."/>
            <person name="Kubicek C.P."/>
            <person name="Druzhinina I.S."/>
        </authorList>
    </citation>
    <scope>NUCLEOTIDE SEQUENCE [LARGE SCALE GENOMIC DNA]</scope>
    <source>
        <strain evidence="4 5">CBS 433.97</strain>
    </source>
</reference>
<dbReference type="InterPro" id="IPR001138">
    <property type="entry name" value="Zn2Cys6_DnaBD"/>
</dbReference>
<gene>
    <name evidence="4" type="ORF">M441DRAFT_71166</name>
</gene>
<dbReference type="Pfam" id="PF00172">
    <property type="entry name" value="Zn_clus"/>
    <property type="match status" value="1"/>
</dbReference>
<dbReference type="AlphaFoldDB" id="A0A2T3Z1Y2"/>
<name>A0A2T3Z1Y2_TRIA4</name>
<dbReference type="PANTHER" id="PTHR37534">
    <property type="entry name" value="TRANSCRIPTIONAL ACTIVATOR PROTEIN UGA3"/>
    <property type="match status" value="1"/>
</dbReference>
<proteinExistence type="predicted"/>